<evidence type="ECO:0000313" key="3">
    <source>
        <dbReference type="Proteomes" id="UP000077748"/>
    </source>
</evidence>
<feature type="domain" description="Alginate lyase 2" evidence="1">
    <location>
        <begin position="2"/>
        <end position="222"/>
    </location>
</feature>
<dbReference type="Pfam" id="PF08787">
    <property type="entry name" value="Alginate_lyase2"/>
    <property type="match status" value="1"/>
</dbReference>
<proteinExistence type="predicted"/>
<dbReference type="Proteomes" id="UP000077748">
    <property type="component" value="Chromosome"/>
</dbReference>
<dbReference type="AlphaFoldDB" id="A0A1A9KFP8"/>
<dbReference type="InterPro" id="IPR014895">
    <property type="entry name" value="Alginate_lyase_2"/>
</dbReference>
<dbReference type="GO" id="GO:0016829">
    <property type="term" value="F:lyase activity"/>
    <property type="evidence" value="ECO:0007669"/>
    <property type="project" value="UniProtKB-KW"/>
</dbReference>
<dbReference type="Gene3D" id="2.60.120.200">
    <property type="match status" value="1"/>
</dbReference>
<gene>
    <name evidence="2" type="ORF">A9C11_21280</name>
</gene>
<dbReference type="SUPFAM" id="SSF49899">
    <property type="entry name" value="Concanavalin A-like lectins/glucanases"/>
    <property type="match status" value="1"/>
</dbReference>
<dbReference type="RefSeq" id="WP_064583754.1">
    <property type="nucleotide sequence ID" value="NZ_CP015878.1"/>
</dbReference>
<sequence>MFDLSTWNLTLPEGRPARTISTPALQRDYQSPYFHRSADGVEFWVPVNGSHTRNSEFPRTELRETRSDGSPYTWRYPNVDSLLRATLHVDAVPSMRRMVIGQIHSDGAGSGDAAPLLKLVYQLRLEQGRVLAQIRERPGDATAITYTVLDGIPLGREFDYRIGVSRTGVLSIEVNDQRLVRQLDPQWARQGLYFKAGLYLQDNRGPASEGGRATFSALSIMHR</sequence>
<organism evidence="2 3">
    <name type="scientific">Pseudomonas citronellolis</name>
    <dbReference type="NCBI Taxonomy" id="53408"/>
    <lineage>
        <taxon>Bacteria</taxon>
        <taxon>Pseudomonadati</taxon>
        <taxon>Pseudomonadota</taxon>
        <taxon>Gammaproteobacteria</taxon>
        <taxon>Pseudomonadales</taxon>
        <taxon>Pseudomonadaceae</taxon>
        <taxon>Pseudomonas</taxon>
    </lineage>
</organism>
<accession>A0A1A9KFP8</accession>
<protein>
    <submittedName>
        <fullName evidence="2">Alginate lyase</fullName>
    </submittedName>
</protein>
<dbReference type="EMBL" id="CP015878">
    <property type="protein sequence ID" value="ANI16345.1"/>
    <property type="molecule type" value="Genomic_DNA"/>
</dbReference>
<evidence type="ECO:0000313" key="2">
    <source>
        <dbReference type="EMBL" id="ANI16345.1"/>
    </source>
</evidence>
<name>A0A1A9KFP8_9PSED</name>
<reference evidence="2 3" key="1">
    <citation type="submission" date="2016-05" db="EMBL/GenBank/DDBJ databases">
        <title>Genome Sequence of Pseudomonas citronellolis Strain SJTE-3, an Estrogens and Persistent Organic Pollutants degradation strain.</title>
        <authorList>
            <person name="Liang R."/>
        </authorList>
    </citation>
    <scope>NUCLEOTIDE SEQUENCE [LARGE SCALE GENOMIC DNA]</scope>
    <source>
        <strain evidence="2 3">SJTE-3</strain>
    </source>
</reference>
<evidence type="ECO:0000259" key="1">
    <source>
        <dbReference type="Pfam" id="PF08787"/>
    </source>
</evidence>
<keyword evidence="2" id="KW-0456">Lyase</keyword>
<dbReference type="InterPro" id="IPR013320">
    <property type="entry name" value="ConA-like_dom_sf"/>
</dbReference>